<feature type="domain" description="HD" evidence="1">
    <location>
        <begin position="20"/>
        <end position="143"/>
    </location>
</feature>
<dbReference type="NCBIfam" id="TIGR00277">
    <property type="entry name" value="HDIG"/>
    <property type="match status" value="1"/>
</dbReference>
<sequence>MPSLIRSELKALGLRRDPTTFSHSVRVGMFAQAAALELGMAEDEKRMFTAACSFHDIGKLLVPHDLLVKRLPLDDAERARIREHPLLGVRLVRQLGWRDPRMIATVRSHHERWDGKGYPDGLRGELIPPWARMCAVFDSFDAMVQIRSYNRIKTVAEAADELRRQSGIQFDKTCVELFLSIPEITIKKIQRYRS</sequence>
<evidence type="ECO:0000313" key="4">
    <source>
        <dbReference type="Proteomes" id="UP000547209"/>
    </source>
</evidence>
<dbReference type="SUPFAM" id="SSF109604">
    <property type="entry name" value="HD-domain/PDEase-like"/>
    <property type="match status" value="1"/>
</dbReference>
<dbReference type="RefSeq" id="WP_185141418.1">
    <property type="nucleotide sequence ID" value="NZ_JACJVP010000006.1"/>
</dbReference>
<dbReference type="InterPro" id="IPR006675">
    <property type="entry name" value="HDIG_dom"/>
</dbReference>
<dbReference type="InterPro" id="IPR006674">
    <property type="entry name" value="HD_domain"/>
</dbReference>
<dbReference type="Proteomes" id="UP000547209">
    <property type="component" value="Unassembled WGS sequence"/>
</dbReference>
<organism evidence="3 4">
    <name type="scientific">Cohnella nanjingensis</name>
    <dbReference type="NCBI Taxonomy" id="1387779"/>
    <lineage>
        <taxon>Bacteria</taxon>
        <taxon>Bacillati</taxon>
        <taxon>Bacillota</taxon>
        <taxon>Bacilli</taxon>
        <taxon>Bacillales</taxon>
        <taxon>Paenibacillaceae</taxon>
        <taxon>Cohnella</taxon>
    </lineage>
</organism>
<gene>
    <name evidence="3" type="ORF">H7C19_04625</name>
</gene>
<evidence type="ECO:0000259" key="2">
    <source>
        <dbReference type="PROSITE" id="PS51832"/>
    </source>
</evidence>
<dbReference type="PANTHER" id="PTHR43155">
    <property type="entry name" value="CYCLIC DI-GMP PHOSPHODIESTERASE PA4108-RELATED"/>
    <property type="match status" value="1"/>
</dbReference>
<dbReference type="EMBL" id="JACJVP010000006">
    <property type="protein sequence ID" value="MBB6669971.1"/>
    <property type="molecule type" value="Genomic_DNA"/>
</dbReference>
<keyword evidence="4" id="KW-1185">Reference proteome</keyword>
<proteinExistence type="predicted"/>
<evidence type="ECO:0000313" key="3">
    <source>
        <dbReference type="EMBL" id="MBB6669971.1"/>
    </source>
</evidence>
<protein>
    <submittedName>
        <fullName evidence="3">HD domain-containing protein</fullName>
    </submittedName>
</protein>
<dbReference type="Gene3D" id="1.10.3210.10">
    <property type="entry name" value="Hypothetical protein af1432"/>
    <property type="match status" value="1"/>
</dbReference>
<dbReference type="PANTHER" id="PTHR43155:SF2">
    <property type="entry name" value="CYCLIC DI-GMP PHOSPHODIESTERASE PA4108"/>
    <property type="match status" value="1"/>
</dbReference>
<dbReference type="SMART" id="SM00471">
    <property type="entry name" value="HDc"/>
    <property type="match status" value="1"/>
</dbReference>
<evidence type="ECO:0000259" key="1">
    <source>
        <dbReference type="PROSITE" id="PS51831"/>
    </source>
</evidence>
<dbReference type="InterPro" id="IPR037522">
    <property type="entry name" value="HD_GYP_dom"/>
</dbReference>
<comment type="caution">
    <text evidence="3">The sequence shown here is derived from an EMBL/GenBank/DDBJ whole genome shotgun (WGS) entry which is preliminary data.</text>
</comment>
<dbReference type="Pfam" id="PF13487">
    <property type="entry name" value="HD_5"/>
    <property type="match status" value="1"/>
</dbReference>
<accession>A0A7X0VDR9</accession>
<dbReference type="PROSITE" id="PS51832">
    <property type="entry name" value="HD_GYP"/>
    <property type="match status" value="1"/>
</dbReference>
<reference evidence="3 4" key="1">
    <citation type="submission" date="2020-08" db="EMBL/GenBank/DDBJ databases">
        <title>Cohnella phylogeny.</title>
        <authorList>
            <person name="Dunlap C."/>
        </authorList>
    </citation>
    <scope>NUCLEOTIDE SEQUENCE [LARGE SCALE GENOMIC DNA]</scope>
    <source>
        <strain evidence="3 4">DSM 28246</strain>
    </source>
</reference>
<dbReference type="PROSITE" id="PS51831">
    <property type="entry name" value="HD"/>
    <property type="match status" value="1"/>
</dbReference>
<dbReference type="CDD" id="cd00077">
    <property type="entry name" value="HDc"/>
    <property type="match status" value="1"/>
</dbReference>
<name>A0A7X0VDR9_9BACL</name>
<feature type="domain" description="HD-GYP" evidence="2">
    <location>
        <begin position="1"/>
        <end position="194"/>
    </location>
</feature>
<dbReference type="InterPro" id="IPR003607">
    <property type="entry name" value="HD/PDEase_dom"/>
</dbReference>
<dbReference type="AlphaFoldDB" id="A0A7X0VDR9"/>